<protein>
    <submittedName>
        <fullName evidence="4">MBL fold hydrolase</fullName>
    </submittedName>
</protein>
<name>A0ABN6F8G9_9BACT</name>
<dbReference type="InterPro" id="IPR036866">
    <property type="entry name" value="RibonucZ/Hydroxyglut_hydro"/>
</dbReference>
<dbReference type="Pfam" id="PF00753">
    <property type="entry name" value="Lactamase_B"/>
    <property type="match status" value="1"/>
</dbReference>
<dbReference type="PANTHER" id="PTHR11203">
    <property type="entry name" value="CLEAVAGE AND POLYADENYLATION SPECIFICITY FACTOR FAMILY MEMBER"/>
    <property type="match status" value="1"/>
</dbReference>
<evidence type="ECO:0000313" key="5">
    <source>
        <dbReference type="Proteomes" id="UP001320148"/>
    </source>
</evidence>
<dbReference type="Pfam" id="PF07521">
    <property type="entry name" value="RMMBL"/>
    <property type="match status" value="1"/>
</dbReference>
<feature type="domain" description="Metallo-beta-lactamase" evidence="2">
    <location>
        <begin position="13"/>
        <end position="286"/>
    </location>
</feature>
<dbReference type="InterPro" id="IPR050698">
    <property type="entry name" value="MBL"/>
</dbReference>
<dbReference type="InterPro" id="IPR022712">
    <property type="entry name" value="Beta_Casp"/>
</dbReference>
<dbReference type="Gene3D" id="3.40.50.10890">
    <property type="match status" value="1"/>
</dbReference>
<dbReference type="RefSeq" id="WP_236890101.1">
    <property type="nucleotide sequence ID" value="NZ_AP024488.1"/>
</dbReference>
<evidence type="ECO:0000259" key="2">
    <source>
        <dbReference type="SMART" id="SM00849"/>
    </source>
</evidence>
<keyword evidence="5" id="KW-1185">Reference proteome</keyword>
<sequence>MHVTFYGATREVTGSMHLLETGKDHILLDCGLFQGRRKESEAKNRVFPVDPDLITNMILSHAHIDHSGRIPLLVKGGFNGRIITTRTTADASAFLLRDSAHIQQSDALYLNYKTVRGHLYNLANGKKGDLTNRERSEITKLLKHNGLRLNKEAIDGLLAKYKLQSVEPLYEMADAEAALSAFDGYPYNTPVTIGKGMTVTFFDAGHILGSALCLLTFREKGRQFNVVYTGDIGRFGSPILKNPTLKFPEDIGPIDLMIMESTYGARHHEPAEELKDRLAEVINDTVDKGGVVVIPAFAFGRTQDVVYIIHELYNEGRVPKIPVFVDSPLAGNLTRVFAEHPEVYDKATHTAFLEKGKNPFEFKQLKYIDSVAESMECMKSTTPHIIISSSGMCEAGRILHHLRYRVHNPKNTIVVVGYMAQHTLGRRIMEKGWEYKQQGGKGEAPIVKILGKEYPLKAEVVKIGGFSAHADREEMHTFLRKSSLQVKNIAVVHGEEEQSKEFAAFLREKGLNAFVPKRGQTITME</sequence>
<evidence type="ECO:0000256" key="1">
    <source>
        <dbReference type="ARBA" id="ARBA00022801"/>
    </source>
</evidence>
<proteinExistence type="predicted"/>
<dbReference type="PANTHER" id="PTHR11203:SF37">
    <property type="entry name" value="INTEGRATOR COMPLEX SUBUNIT 11"/>
    <property type="match status" value="1"/>
</dbReference>
<gene>
    <name evidence="4" type="ORF">DSLASN_43550</name>
</gene>
<dbReference type="Gene3D" id="3.60.15.10">
    <property type="entry name" value="Ribonuclease Z/Hydroxyacylglutathione hydrolase-like"/>
    <property type="match status" value="1"/>
</dbReference>
<dbReference type="CDD" id="cd16295">
    <property type="entry name" value="TTHA0252-CPSF-like_MBL-fold"/>
    <property type="match status" value="1"/>
</dbReference>
<dbReference type="InterPro" id="IPR001279">
    <property type="entry name" value="Metallo-B-lactamas"/>
</dbReference>
<dbReference type="Proteomes" id="UP001320148">
    <property type="component" value="Chromosome"/>
</dbReference>
<feature type="domain" description="Beta-Casp" evidence="3">
    <location>
        <begin position="302"/>
        <end position="428"/>
    </location>
</feature>
<keyword evidence="1 4" id="KW-0378">Hydrolase</keyword>
<accession>A0ABN6F8G9</accession>
<dbReference type="GO" id="GO:0016787">
    <property type="term" value="F:hydrolase activity"/>
    <property type="evidence" value="ECO:0007669"/>
    <property type="project" value="UniProtKB-KW"/>
</dbReference>
<organism evidence="4 5">
    <name type="scientific">Desulfoluna limicola</name>
    <dbReference type="NCBI Taxonomy" id="2810562"/>
    <lineage>
        <taxon>Bacteria</taxon>
        <taxon>Pseudomonadati</taxon>
        <taxon>Thermodesulfobacteriota</taxon>
        <taxon>Desulfobacteria</taxon>
        <taxon>Desulfobacterales</taxon>
        <taxon>Desulfolunaceae</taxon>
        <taxon>Desulfoluna</taxon>
    </lineage>
</organism>
<dbReference type="SUPFAM" id="SSF56281">
    <property type="entry name" value="Metallo-hydrolase/oxidoreductase"/>
    <property type="match status" value="1"/>
</dbReference>
<dbReference type="Pfam" id="PF10996">
    <property type="entry name" value="Beta-Casp"/>
    <property type="match status" value="1"/>
</dbReference>
<dbReference type="EMBL" id="AP024488">
    <property type="protein sequence ID" value="BCS98723.1"/>
    <property type="molecule type" value="Genomic_DNA"/>
</dbReference>
<dbReference type="SMART" id="SM01027">
    <property type="entry name" value="Beta-Casp"/>
    <property type="match status" value="1"/>
</dbReference>
<evidence type="ECO:0000259" key="3">
    <source>
        <dbReference type="SMART" id="SM01027"/>
    </source>
</evidence>
<dbReference type="SMART" id="SM00849">
    <property type="entry name" value="Lactamase_B"/>
    <property type="match status" value="1"/>
</dbReference>
<evidence type="ECO:0000313" key="4">
    <source>
        <dbReference type="EMBL" id="BCS98723.1"/>
    </source>
</evidence>
<reference evidence="4 5" key="1">
    <citation type="submission" date="2021-02" db="EMBL/GenBank/DDBJ databases">
        <title>Complete genome of Desulfoluna sp. strain ASN36.</title>
        <authorList>
            <person name="Takahashi A."/>
            <person name="Kojima H."/>
            <person name="Fukui M."/>
        </authorList>
    </citation>
    <scope>NUCLEOTIDE SEQUENCE [LARGE SCALE GENOMIC DNA]</scope>
    <source>
        <strain evidence="4 5">ASN36</strain>
    </source>
</reference>
<dbReference type="InterPro" id="IPR011108">
    <property type="entry name" value="RMMBL"/>
</dbReference>